<dbReference type="CDD" id="cd00407">
    <property type="entry name" value="Urease_beta"/>
    <property type="match status" value="1"/>
</dbReference>
<feature type="compositionally biased region" description="Basic residues" evidence="3">
    <location>
        <begin position="121"/>
        <end position="135"/>
    </location>
</feature>
<dbReference type="Pfam" id="PF00699">
    <property type="entry name" value="Urease_beta"/>
    <property type="match status" value="1"/>
</dbReference>
<proteinExistence type="predicted"/>
<evidence type="ECO:0000256" key="3">
    <source>
        <dbReference type="SAM" id="MobiDB-lite"/>
    </source>
</evidence>
<dbReference type="InterPro" id="IPR036461">
    <property type="entry name" value="Urease_betasu_sf"/>
</dbReference>
<keyword evidence="1 4" id="KW-0378">Hydrolase</keyword>
<dbReference type="NCBIfam" id="TIGR00192">
    <property type="entry name" value="urease_beta"/>
    <property type="match status" value="1"/>
</dbReference>
<sequence length="147" mass="16240">MIPGEIRTGSGVLEINGTRTRLQVTVVNEGDRPIQIGSHLHFPDANPALSFDRSSTQGFRLDIPSGSSLRFEPGVGVEVTLVELGGRRKVPGIVVPDGRSARTEDMRHGRADPSRLCVALRTHHRRPRPPRRHRPVDRGRGGPLLRR</sequence>
<dbReference type="EC" id="3.5.1.5" evidence="4"/>
<protein>
    <submittedName>
        <fullName evidence="4">Urease subunit beta</fullName>
        <ecNumber evidence="4">3.5.1.5</ecNumber>
    </submittedName>
</protein>
<keyword evidence="5" id="KW-1185">Reference proteome</keyword>
<dbReference type="RefSeq" id="WP_388352623.1">
    <property type="nucleotide sequence ID" value="NZ_JBIAFJ010000038.1"/>
</dbReference>
<dbReference type="EMBL" id="JBIAFJ010000038">
    <property type="protein sequence ID" value="MFE9173663.1"/>
    <property type="molecule type" value="Genomic_DNA"/>
</dbReference>
<dbReference type="Gene3D" id="2.10.150.10">
    <property type="entry name" value="Urease, beta subunit"/>
    <property type="match status" value="1"/>
</dbReference>
<dbReference type="GO" id="GO:0009039">
    <property type="term" value="F:urease activity"/>
    <property type="evidence" value="ECO:0007669"/>
    <property type="project" value="UniProtKB-EC"/>
</dbReference>
<comment type="catalytic activity">
    <reaction evidence="2">
        <text>urea + 2 H2O + H(+) = hydrogencarbonate + 2 NH4(+)</text>
        <dbReference type="Rhea" id="RHEA:20557"/>
        <dbReference type="ChEBI" id="CHEBI:15377"/>
        <dbReference type="ChEBI" id="CHEBI:15378"/>
        <dbReference type="ChEBI" id="CHEBI:16199"/>
        <dbReference type="ChEBI" id="CHEBI:17544"/>
        <dbReference type="ChEBI" id="CHEBI:28938"/>
        <dbReference type="EC" id="3.5.1.5"/>
    </reaction>
</comment>
<evidence type="ECO:0000256" key="1">
    <source>
        <dbReference type="ARBA" id="ARBA00022801"/>
    </source>
</evidence>
<dbReference type="InterPro" id="IPR002019">
    <property type="entry name" value="Urease_beta-like"/>
</dbReference>
<dbReference type="PANTHER" id="PTHR33569">
    <property type="entry name" value="UREASE"/>
    <property type="match status" value="1"/>
</dbReference>
<organism evidence="4 5">
    <name type="scientific">Streptomyces kebangsaanensis</name>
    <dbReference type="NCBI Taxonomy" id="864058"/>
    <lineage>
        <taxon>Bacteria</taxon>
        <taxon>Bacillati</taxon>
        <taxon>Actinomycetota</taxon>
        <taxon>Actinomycetes</taxon>
        <taxon>Kitasatosporales</taxon>
        <taxon>Streptomycetaceae</taxon>
        <taxon>Streptomyces</taxon>
    </lineage>
</organism>
<evidence type="ECO:0000313" key="4">
    <source>
        <dbReference type="EMBL" id="MFE9173663.1"/>
    </source>
</evidence>
<feature type="region of interest" description="Disordered" evidence="3">
    <location>
        <begin position="118"/>
        <end position="147"/>
    </location>
</feature>
<evidence type="ECO:0000256" key="2">
    <source>
        <dbReference type="ARBA" id="ARBA00047778"/>
    </source>
</evidence>
<name>A0ABW6L0L9_9ACTN</name>
<dbReference type="SUPFAM" id="SSF51278">
    <property type="entry name" value="Urease, beta-subunit"/>
    <property type="match status" value="1"/>
</dbReference>
<gene>
    <name evidence="4" type="primary">ureB</name>
    <name evidence="4" type="ORF">ACFYNZ_30085</name>
</gene>
<evidence type="ECO:0000313" key="5">
    <source>
        <dbReference type="Proteomes" id="UP001601197"/>
    </source>
</evidence>
<reference evidence="4 5" key="1">
    <citation type="submission" date="2024-10" db="EMBL/GenBank/DDBJ databases">
        <title>The Natural Products Discovery Center: Release of the First 8490 Sequenced Strains for Exploring Actinobacteria Biosynthetic Diversity.</title>
        <authorList>
            <person name="Kalkreuter E."/>
            <person name="Kautsar S.A."/>
            <person name="Yang D."/>
            <person name="Bader C.D."/>
            <person name="Teijaro C.N."/>
            <person name="Fluegel L."/>
            <person name="Davis C.M."/>
            <person name="Simpson J.R."/>
            <person name="Lauterbach L."/>
            <person name="Steele A.D."/>
            <person name="Gui C."/>
            <person name="Meng S."/>
            <person name="Li G."/>
            <person name="Viehrig K."/>
            <person name="Ye F."/>
            <person name="Su P."/>
            <person name="Kiefer A.F."/>
            <person name="Nichols A."/>
            <person name="Cepeda A.J."/>
            <person name="Yan W."/>
            <person name="Fan B."/>
            <person name="Jiang Y."/>
            <person name="Adhikari A."/>
            <person name="Zheng C.-J."/>
            <person name="Schuster L."/>
            <person name="Cowan T.M."/>
            <person name="Smanski M.J."/>
            <person name="Chevrette M.G."/>
            <person name="De Carvalho L.P.S."/>
            <person name="Shen B."/>
        </authorList>
    </citation>
    <scope>NUCLEOTIDE SEQUENCE [LARGE SCALE GENOMIC DNA]</scope>
    <source>
        <strain evidence="4 5">NPDC007147</strain>
    </source>
</reference>
<accession>A0ABW6L0L9</accession>
<comment type="caution">
    <text evidence="4">The sequence shown here is derived from an EMBL/GenBank/DDBJ whole genome shotgun (WGS) entry which is preliminary data.</text>
</comment>
<dbReference type="PANTHER" id="PTHR33569:SF1">
    <property type="entry name" value="UREASE"/>
    <property type="match status" value="1"/>
</dbReference>
<dbReference type="Proteomes" id="UP001601197">
    <property type="component" value="Unassembled WGS sequence"/>
</dbReference>
<dbReference type="InterPro" id="IPR050069">
    <property type="entry name" value="Urease_subunit"/>
</dbReference>